<comment type="subcellular location">
    <subcellularLocation>
        <location evidence="10">Mitochondrion inner membrane</location>
        <topology evidence="10">Peripheral membrane protein</topology>
        <orientation evidence="10">Intermembrane side</orientation>
    </subcellularLocation>
</comment>
<evidence type="ECO:0000256" key="1">
    <source>
        <dbReference type="ARBA" id="ARBA00006720"/>
    </source>
</evidence>
<evidence type="ECO:0000256" key="3">
    <source>
        <dbReference type="ARBA" id="ARBA00022723"/>
    </source>
</evidence>
<evidence type="ECO:0000256" key="2">
    <source>
        <dbReference type="ARBA" id="ARBA00022448"/>
    </source>
</evidence>
<dbReference type="OrthoDB" id="274922at2759"/>
<comment type="domain">
    <text evidence="10">The twin CX3C motif contains 4 conserved Cys residues that form 2 disulfide bonds in the mitochondrial intermembrane space.</text>
</comment>
<keyword evidence="7 10" id="KW-0811">Translocation</keyword>
<keyword evidence="2 10" id="KW-0813">Transport</keyword>
<evidence type="ECO:0000256" key="8">
    <source>
        <dbReference type="ARBA" id="ARBA00023128"/>
    </source>
</evidence>
<evidence type="ECO:0000256" key="9">
    <source>
        <dbReference type="ARBA" id="ARBA00023157"/>
    </source>
</evidence>
<keyword evidence="9 10" id="KW-1015">Disulfide bond</keyword>
<comment type="subunit">
    <text evidence="10">Heterohexamer.</text>
</comment>
<keyword evidence="3" id="KW-0479">Metal-binding</keyword>
<keyword evidence="13" id="KW-1185">Reference proteome</keyword>
<dbReference type="GO" id="GO:0045039">
    <property type="term" value="P:protein insertion into mitochondrial inner membrane"/>
    <property type="evidence" value="ECO:0007669"/>
    <property type="project" value="TreeGrafter"/>
</dbReference>
<dbReference type="Pfam" id="PF02953">
    <property type="entry name" value="zf-Tim10_DDP"/>
    <property type="match status" value="1"/>
</dbReference>
<dbReference type="SUPFAM" id="SSF144122">
    <property type="entry name" value="Tim10-like"/>
    <property type="match status" value="1"/>
</dbReference>
<feature type="domain" description="Tim10-like" evidence="11">
    <location>
        <begin position="27"/>
        <end position="88"/>
    </location>
</feature>
<proteinExistence type="inferred from homology"/>
<evidence type="ECO:0000313" key="12">
    <source>
        <dbReference type="EMBL" id="RKP11993.1"/>
    </source>
</evidence>
<dbReference type="PANTHER" id="PTHR11038:SF16">
    <property type="entry name" value="MITOCHONDRIAL IMPORT INNER MEMBRANE TRANSLOCASE SUBUNIT TIM10"/>
    <property type="match status" value="1"/>
</dbReference>
<dbReference type="InterPro" id="IPR004217">
    <property type="entry name" value="Tim10-like"/>
</dbReference>
<gene>
    <name evidence="12" type="ORF">BJ684DRAFT_12146</name>
</gene>
<keyword evidence="6 10" id="KW-0653">Protein transport</keyword>
<comment type="similarity">
    <text evidence="1 10">Belongs to the small Tim family.</text>
</comment>
<sequence>MSFFGGNSSSGPYGLSRGNQAVDEAKIAMAEQQMNMFTDIFERMSSLCQTKCIATKYTDSDLTKGESVCTDRCVSKYFQVGTMIDKKFVAKSEAEAAMQSS</sequence>
<dbReference type="GO" id="GO:0005743">
    <property type="term" value="C:mitochondrial inner membrane"/>
    <property type="evidence" value="ECO:0007669"/>
    <property type="project" value="UniProtKB-SubCell"/>
</dbReference>
<keyword evidence="4 10" id="KW-0472">Membrane</keyword>
<dbReference type="AlphaFoldDB" id="A0A4P9XZT2"/>
<organism evidence="12 13">
    <name type="scientific">Piptocephalis cylindrospora</name>
    <dbReference type="NCBI Taxonomy" id="1907219"/>
    <lineage>
        <taxon>Eukaryota</taxon>
        <taxon>Fungi</taxon>
        <taxon>Fungi incertae sedis</taxon>
        <taxon>Zoopagomycota</taxon>
        <taxon>Zoopagomycotina</taxon>
        <taxon>Zoopagomycetes</taxon>
        <taxon>Zoopagales</taxon>
        <taxon>Piptocephalidaceae</taxon>
        <taxon>Piptocephalis</taxon>
    </lineage>
</organism>
<evidence type="ECO:0000259" key="11">
    <source>
        <dbReference type="Pfam" id="PF02953"/>
    </source>
</evidence>
<evidence type="ECO:0000256" key="6">
    <source>
        <dbReference type="ARBA" id="ARBA00022927"/>
    </source>
</evidence>
<dbReference type="InterPro" id="IPR035427">
    <property type="entry name" value="Tim10-like_dom_sf"/>
</dbReference>
<dbReference type="GO" id="GO:0015031">
    <property type="term" value="P:protein transport"/>
    <property type="evidence" value="ECO:0007669"/>
    <property type="project" value="UniProtKB-KW"/>
</dbReference>
<name>A0A4P9XZT2_9FUNG</name>
<dbReference type="Gene3D" id="1.10.287.810">
    <property type="entry name" value="Mitochondrial import inner membrane translocase subunit tim13 like domains"/>
    <property type="match status" value="1"/>
</dbReference>
<keyword evidence="8 10" id="KW-0496">Mitochondrion</keyword>
<keyword evidence="10" id="KW-0143">Chaperone</keyword>
<dbReference type="GO" id="GO:0046872">
    <property type="term" value="F:metal ion binding"/>
    <property type="evidence" value="ECO:0007669"/>
    <property type="project" value="UniProtKB-KW"/>
</dbReference>
<accession>A0A4P9XZT2</accession>
<dbReference type="PANTHER" id="PTHR11038">
    <property type="entry name" value="MITOCHONDRIAL IMPORT INNER MEMBRANE TRANSLOCASE SUBUNIT TIM10"/>
    <property type="match status" value="1"/>
</dbReference>
<comment type="function">
    <text evidence="10">Mitochondrial intermembrane chaperone that participates in the import and insertion of some multi-pass transmembrane proteins into the mitochondrial inner membrane. Also required for the transfer of beta-barrel precursors from the TOM complex to the sorting and assembly machinery (SAM complex) of the outer membrane. Acts as a chaperone-like protein that protects the hydrophobic precursors from aggregation and guide them through the mitochondrial intermembrane space.</text>
</comment>
<evidence type="ECO:0000256" key="5">
    <source>
        <dbReference type="ARBA" id="ARBA00022833"/>
    </source>
</evidence>
<evidence type="ECO:0000313" key="13">
    <source>
        <dbReference type="Proteomes" id="UP000267251"/>
    </source>
</evidence>
<dbReference type="EMBL" id="KZ988537">
    <property type="protein sequence ID" value="RKP11993.1"/>
    <property type="molecule type" value="Genomic_DNA"/>
</dbReference>
<keyword evidence="4 10" id="KW-0999">Mitochondrion inner membrane</keyword>
<evidence type="ECO:0000256" key="10">
    <source>
        <dbReference type="RuleBase" id="RU367043"/>
    </source>
</evidence>
<evidence type="ECO:0000256" key="7">
    <source>
        <dbReference type="ARBA" id="ARBA00023010"/>
    </source>
</evidence>
<reference evidence="13" key="1">
    <citation type="journal article" date="2018" name="Nat. Microbiol.">
        <title>Leveraging single-cell genomics to expand the fungal tree of life.</title>
        <authorList>
            <person name="Ahrendt S.R."/>
            <person name="Quandt C.A."/>
            <person name="Ciobanu D."/>
            <person name="Clum A."/>
            <person name="Salamov A."/>
            <person name="Andreopoulos B."/>
            <person name="Cheng J.F."/>
            <person name="Woyke T."/>
            <person name="Pelin A."/>
            <person name="Henrissat B."/>
            <person name="Reynolds N.K."/>
            <person name="Benny G.L."/>
            <person name="Smith M.E."/>
            <person name="James T.Y."/>
            <person name="Grigoriev I.V."/>
        </authorList>
    </citation>
    <scope>NUCLEOTIDE SEQUENCE [LARGE SCALE GENOMIC DNA]</scope>
</reference>
<protein>
    <recommendedName>
        <fullName evidence="10">Mitochondrial import inner membrane translocase subunit</fullName>
    </recommendedName>
</protein>
<dbReference type="Proteomes" id="UP000267251">
    <property type="component" value="Unassembled WGS sequence"/>
</dbReference>
<keyword evidence="5" id="KW-0862">Zinc</keyword>
<evidence type="ECO:0000256" key="4">
    <source>
        <dbReference type="ARBA" id="ARBA00022792"/>
    </source>
</evidence>